<keyword evidence="4 9" id="KW-0119">Carbohydrate metabolism</keyword>
<comment type="similarity">
    <text evidence="1 7 9">Belongs to the glycosyl hydrolase 67 family.</text>
</comment>
<evidence type="ECO:0000259" key="11">
    <source>
        <dbReference type="Pfam" id="PF03648"/>
    </source>
</evidence>
<comment type="catalytic activity">
    <reaction evidence="9">
        <text>Hydrolysis of (1-&gt;2)-alpha-D-(4-O-methyl)glucuronosyl links in the main chain of hardwood xylans.</text>
        <dbReference type="EC" id="3.2.1.131"/>
    </reaction>
</comment>
<dbReference type="InterPro" id="IPR037054">
    <property type="entry name" value="A-glucoronidase_C_sf"/>
</dbReference>
<dbReference type="Gene3D" id="3.90.1330.10">
    <property type="entry name" value="Alpha-glucuronidase, C-terminal domain"/>
    <property type="match status" value="1"/>
</dbReference>
<dbReference type="GO" id="GO:0046559">
    <property type="term" value="F:alpha-glucuronidase activity"/>
    <property type="evidence" value="ECO:0007669"/>
    <property type="project" value="InterPro"/>
</dbReference>
<dbReference type="InterPro" id="IPR011099">
    <property type="entry name" value="Glyco_hydro_67_C"/>
</dbReference>
<keyword evidence="3 7" id="KW-0378">Hydrolase</keyword>
<name>F4L650_HALH1</name>
<dbReference type="Pfam" id="PF07488">
    <property type="entry name" value="Glyco_hydro_67M"/>
    <property type="match status" value="1"/>
</dbReference>
<keyword evidence="5 7" id="KW-0326">Glycosidase</keyword>
<keyword evidence="2 7" id="KW-0858">Xylan degradation</keyword>
<dbReference type="Gene3D" id="3.30.379.10">
    <property type="entry name" value="Chitobiase/beta-hexosaminidase domain 2-like"/>
    <property type="match status" value="1"/>
</dbReference>
<dbReference type="AlphaFoldDB" id="F4L650"/>
<dbReference type="InterPro" id="IPR029018">
    <property type="entry name" value="Hex-like_dom2"/>
</dbReference>
<dbReference type="OrthoDB" id="339499at2"/>
<gene>
    <name evidence="14" type="ordered locus">Halhy_6248</name>
</gene>
<evidence type="ECO:0000256" key="6">
    <source>
        <dbReference type="ARBA" id="ARBA00023326"/>
    </source>
</evidence>
<dbReference type="HOGENOM" id="CLU_007125_1_0_10"/>
<dbReference type="SUPFAM" id="SSF55545">
    <property type="entry name" value="beta-N-acetylhexosaminidase-like domain"/>
    <property type="match status" value="1"/>
</dbReference>
<evidence type="ECO:0000256" key="4">
    <source>
        <dbReference type="ARBA" id="ARBA00023277"/>
    </source>
</evidence>
<feature type="active site" description="Proton acceptor" evidence="8">
    <location>
        <position position="367"/>
    </location>
</feature>
<evidence type="ECO:0000259" key="13">
    <source>
        <dbReference type="Pfam" id="PF07488"/>
    </source>
</evidence>
<dbReference type="GO" id="GO:0005576">
    <property type="term" value="C:extracellular region"/>
    <property type="evidence" value="ECO:0007669"/>
    <property type="project" value="InterPro"/>
</dbReference>
<dbReference type="eggNOG" id="COG3661">
    <property type="taxonomic scope" value="Bacteria"/>
</dbReference>
<evidence type="ECO:0000256" key="7">
    <source>
        <dbReference type="PIRNR" id="PIRNR029900"/>
    </source>
</evidence>
<evidence type="ECO:0000313" key="15">
    <source>
        <dbReference type="Proteomes" id="UP000008461"/>
    </source>
</evidence>
<feature type="domain" description="Alpha glucuronidase N-terminal" evidence="11">
    <location>
        <begin position="25"/>
        <end position="132"/>
    </location>
</feature>
<dbReference type="KEGG" id="hhy:Halhy_6248"/>
<feature type="chain" id="PRO_5003310741" description="Xylan alpha-1,2-glucuronidase" evidence="10">
    <location>
        <begin position="20"/>
        <end position="701"/>
    </location>
</feature>
<evidence type="ECO:0000256" key="1">
    <source>
        <dbReference type="ARBA" id="ARBA00008833"/>
    </source>
</evidence>
<dbReference type="Gene3D" id="3.20.20.80">
    <property type="entry name" value="Glycosidases"/>
    <property type="match status" value="1"/>
</dbReference>
<sequence length="701" mass="78481">MTRLFFLFTFLIGSFYASADDGYRLWLKYDLLKNANVRAQYQPFTLYIAHAATDPVTSTAAKELQTGLQGLLGKSIRLQSTASTAPGGISLELTTTPQPNLGTEGYSITTQNTRVKISANTPSGLLYGAFALLRKIQTATPLSKIPETSVPRVQLRMLNHWDNTNGSIERGYAGASLWKWYELPETVDPRYRDYARANASIGINAVVLNNVNASARFMSREYLLKVKAIADVFKPYGIKVYLSVNFAAPRILGKLKNSDPLEPAVRQWWVDKASEIYGIMPDFGGFLVKANSEGEPGPQDFGRTHADGANMLAEALAPFKGIVIWRAFVYKADPKGDRFKAAYEEFKSLDGTFLPNVVVQVKNGPIDFQPREPFSPLFGAMPKTPLAMEFQITQEYLGFSTNLVYLAPLFKECLDSDTYVKGAGSTVAKVIDGSLHQYPISVMAGVANTGSDRNWCGHLMSQSNWYAFGRLAWDHQLSSSAIADEWIKMTLTQDAGAVKTILAMMERSREVYVDFTTPLGLHHIMGQGIHFGPEPWLERSARPDWTSIYYHRADSIGLGFDRGINGSNALGLYHPEAIKQWSQVDACPLPYLLWFHHVPWGKKLNTGRSLWDELCTRYYTGSTAVGTMQREWAGLKGKMDAEIHADVLGRLGAQQREALWWRDACVLYFQQYSKMPIPAPFTPPSRTLEEIKELVRIYQFR</sequence>
<evidence type="ECO:0000256" key="3">
    <source>
        <dbReference type="ARBA" id="ARBA00022801"/>
    </source>
</evidence>
<evidence type="ECO:0000256" key="8">
    <source>
        <dbReference type="PIRSR" id="PIRSR029900-1"/>
    </source>
</evidence>
<feature type="active site" description="Proton donor" evidence="8">
    <location>
        <position position="293"/>
    </location>
</feature>
<reference evidence="14 15" key="1">
    <citation type="journal article" date="2011" name="Stand. Genomic Sci.">
        <title>Complete genome sequence of Haliscomenobacter hydrossis type strain (O).</title>
        <authorList>
            <consortium name="US DOE Joint Genome Institute (JGI-PGF)"/>
            <person name="Daligault H."/>
            <person name="Lapidus A."/>
            <person name="Zeytun A."/>
            <person name="Nolan M."/>
            <person name="Lucas S."/>
            <person name="Del Rio T.G."/>
            <person name="Tice H."/>
            <person name="Cheng J.F."/>
            <person name="Tapia R."/>
            <person name="Han C."/>
            <person name="Goodwin L."/>
            <person name="Pitluck S."/>
            <person name="Liolios K."/>
            <person name="Pagani I."/>
            <person name="Ivanova N."/>
            <person name="Huntemann M."/>
            <person name="Mavromatis K."/>
            <person name="Mikhailova N."/>
            <person name="Pati A."/>
            <person name="Chen A."/>
            <person name="Palaniappan K."/>
            <person name="Land M."/>
            <person name="Hauser L."/>
            <person name="Brambilla E.M."/>
            <person name="Rohde M."/>
            <person name="Verbarg S."/>
            <person name="Goker M."/>
            <person name="Bristow J."/>
            <person name="Eisen J.A."/>
            <person name="Markowitz V."/>
            <person name="Hugenholtz P."/>
            <person name="Kyrpides N.C."/>
            <person name="Klenk H.P."/>
            <person name="Woyke T."/>
        </authorList>
    </citation>
    <scope>NUCLEOTIDE SEQUENCE [LARGE SCALE GENOMIC DNA]</scope>
    <source>
        <strain evidence="15">ATCC 27775 / DSM 1100 / LMG 10767 / O</strain>
    </source>
</reference>
<dbReference type="EMBL" id="CP002691">
    <property type="protein sequence ID" value="AEE54068.1"/>
    <property type="molecule type" value="Genomic_DNA"/>
</dbReference>
<dbReference type="PANTHER" id="PTHR39207">
    <property type="entry name" value="ALPHA-GLUCURONIDASE A"/>
    <property type="match status" value="1"/>
</dbReference>
<dbReference type="Pfam" id="PF03648">
    <property type="entry name" value="Glyco_hydro_67N"/>
    <property type="match status" value="1"/>
</dbReference>
<keyword evidence="10" id="KW-0732">Signal</keyword>
<keyword evidence="6 9" id="KW-0624">Polysaccharide degradation</keyword>
<dbReference type="GO" id="GO:0045493">
    <property type="term" value="P:xylan catabolic process"/>
    <property type="evidence" value="ECO:0007669"/>
    <property type="project" value="UniProtKB-KW"/>
</dbReference>
<feature type="active site" description="Proton acceptor" evidence="8">
    <location>
        <position position="395"/>
    </location>
</feature>
<organism evidence="14 15">
    <name type="scientific">Haliscomenobacter hydrossis (strain ATCC 27775 / DSM 1100 / LMG 10767 / O)</name>
    <dbReference type="NCBI Taxonomy" id="760192"/>
    <lineage>
        <taxon>Bacteria</taxon>
        <taxon>Pseudomonadati</taxon>
        <taxon>Bacteroidota</taxon>
        <taxon>Saprospiria</taxon>
        <taxon>Saprospirales</taxon>
        <taxon>Haliscomenobacteraceae</taxon>
        <taxon>Haliscomenobacter</taxon>
    </lineage>
</organism>
<dbReference type="InterPro" id="IPR011395">
    <property type="entry name" value="Glyco_hydro_67_aGlcAse"/>
</dbReference>
<evidence type="ECO:0000313" key="14">
    <source>
        <dbReference type="EMBL" id="AEE54068.1"/>
    </source>
</evidence>
<feature type="domain" description="Glycosyl hydrolase family 67 catalytic" evidence="13">
    <location>
        <begin position="136"/>
        <end position="455"/>
    </location>
</feature>
<dbReference type="RefSeq" id="WP_013768589.1">
    <property type="nucleotide sequence ID" value="NC_015510.1"/>
</dbReference>
<feature type="signal peptide" evidence="10">
    <location>
        <begin position="1"/>
        <end position="19"/>
    </location>
</feature>
<dbReference type="InterPro" id="IPR017853">
    <property type="entry name" value="GH"/>
</dbReference>
<feature type="domain" description="Glycosyl hydrolase family 67 C-terminal" evidence="12">
    <location>
        <begin position="456"/>
        <end position="679"/>
    </location>
</feature>
<evidence type="ECO:0000256" key="5">
    <source>
        <dbReference type="ARBA" id="ARBA00023295"/>
    </source>
</evidence>
<dbReference type="InterPro" id="IPR011100">
    <property type="entry name" value="Glyco_hydro_67_cat"/>
</dbReference>
<dbReference type="InterPro" id="IPR005154">
    <property type="entry name" value="Glyco_hydro_67_aGlcAse_N"/>
</dbReference>
<protein>
    <recommendedName>
        <fullName evidence="9">Xylan alpha-1,2-glucuronidase</fullName>
        <ecNumber evidence="9">3.2.1.131</ecNumber>
    </recommendedName>
</protein>
<evidence type="ECO:0000256" key="9">
    <source>
        <dbReference type="RuleBase" id="RU361198"/>
    </source>
</evidence>
<dbReference type="Proteomes" id="UP000008461">
    <property type="component" value="Chromosome"/>
</dbReference>
<dbReference type="PANTHER" id="PTHR39207:SF1">
    <property type="entry name" value="ALPHA-GLUCURONIDASE A"/>
    <property type="match status" value="1"/>
</dbReference>
<reference key="2">
    <citation type="submission" date="2011-04" db="EMBL/GenBank/DDBJ databases">
        <title>Complete sequence of chromosome of Haliscomenobacter hydrossis DSM 1100.</title>
        <authorList>
            <consortium name="US DOE Joint Genome Institute (JGI-PGF)"/>
            <person name="Lucas S."/>
            <person name="Han J."/>
            <person name="Lapidus A."/>
            <person name="Bruce D."/>
            <person name="Goodwin L."/>
            <person name="Pitluck S."/>
            <person name="Peters L."/>
            <person name="Kyrpides N."/>
            <person name="Mavromatis K."/>
            <person name="Ivanova N."/>
            <person name="Ovchinnikova G."/>
            <person name="Pagani I."/>
            <person name="Daligault H."/>
            <person name="Detter J.C."/>
            <person name="Han C."/>
            <person name="Land M."/>
            <person name="Hauser L."/>
            <person name="Markowitz V."/>
            <person name="Cheng J.-F."/>
            <person name="Hugenholtz P."/>
            <person name="Woyke T."/>
            <person name="Wu D."/>
            <person name="Verbarg S."/>
            <person name="Frueling A."/>
            <person name="Brambilla E."/>
            <person name="Klenk H.-P."/>
            <person name="Eisen J.A."/>
        </authorList>
    </citation>
    <scope>NUCLEOTIDE SEQUENCE</scope>
    <source>
        <strain>DSM 1100</strain>
    </source>
</reference>
<comment type="subunit">
    <text evidence="9">Homodimer.</text>
</comment>
<dbReference type="EC" id="3.2.1.131" evidence="9"/>
<proteinExistence type="inferred from homology"/>
<evidence type="ECO:0000256" key="10">
    <source>
        <dbReference type="SAM" id="SignalP"/>
    </source>
</evidence>
<dbReference type="Pfam" id="PF07477">
    <property type="entry name" value="Glyco_hydro_67C"/>
    <property type="match status" value="1"/>
</dbReference>
<evidence type="ECO:0000259" key="12">
    <source>
        <dbReference type="Pfam" id="PF07477"/>
    </source>
</evidence>
<dbReference type="STRING" id="760192.Halhy_6248"/>
<dbReference type="SUPFAM" id="SSF51445">
    <property type="entry name" value="(Trans)glycosidases"/>
    <property type="match status" value="1"/>
</dbReference>
<dbReference type="PIRSF" id="PIRSF029900">
    <property type="entry name" value="Alpha-glucuronds"/>
    <property type="match status" value="1"/>
</dbReference>
<accession>F4L650</accession>
<evidence type="ECO:0000256" key="2">
    <source>
        <dbReference type="ARBA" id="ARBA00022651"/>
    </source>
</evidence>
<keyword evidence="15" id="KW-1185">Reference proteome</keyword>
<dbReference type="GO" id="GO:0033939">
    <property type="term" value="F:xylan alpha-1,2-glucuronosidase activity"/>
    <property type="evidence" value="ECO:0007669"/>
    <property type="project" value="UniProtKB-EC"/>
</dbReference>